<evidence type="ECO:0000313" key="17">
    <source>
        <dbReference type="Proteomes" id="UP000007494"/>
    </source>
</evidence>
<dbReference type="GO" id="GO:0030170">
    <property type="term" value="F:pyridoxal phosphate binding"/>
    <property type="evidence" value="ECO:0007669"/>
    <property type="project" value="InterPro"/>
</dbReference>
<evidence type="ECO:0000256" key="13">
    <source>
        <dbReference type="SAM" id="MobiDB-lite"/>
    </source>
</evidence>
<dbReference type="GO" id="GO:0006782">
    <property type="term" value="P:protoporphyrinogen IX biosynthetic process"/>
    <property type="evidence" value="ECO:0007669"/>
    <property type="project" value="UniProtKB-UniPathway"/>
</dbReference>
<dbReference type="OrthoDB" id="10263824at2759"/>
<dbReference type="CDD" id="cd06454">
    <property type="entry name" value="KBL_like"/>
    <property type="match status" value="1"/>
</dbReference>
<dbReference type="InterPro" id="IPR015421">
    <property type="entry name" value="PyrdxlP-dep_Trfase_major"/>
</dbReference>
<dbReference type="SUPFAM" id="SSF53383">
    <property type="entry name" value="PLP-dependent transferases"/>
    <property type="match status" value="1"/>
</dbReference>
<evidence type="ECO:0000256" key="2">
    <source>
        <dbReference type="ARBA" id="ARBA00005029"/>
    </source>
</evidence>
<keyword evidence="7" id="KW-0350">Heme biosynthesis</keyword>
<dbReference type="VEuPathDB" id="ToxoDB:NCLIV_027820"/>
<evidence type="ECO:0000256" key="4">
    <source>
        <dbReference type="ARBA" id="ARBA00013257"/>
    </source>
</evidence>
<dbReference type="InterPro" id="IPR010961">
    <property type="entry name" value="4pyrrol_synth_NH2levulA_synth"/>
</dbReference>
<keyword evidence="8" id="KW-0012">Acyltransferase</keyword>
<organism evidence="15 17">
    <name type="scientific">Neospora caninum (strain Liverpool)</name>
    <dbReference type="NCBI Taxonomy" id="572307"/>
    <lineage>
        <taxon>Eukaryota</taxon>
        <taxon>Sar</taxon>
        <taxon>Alveolata</taxon>
        <taxon>Apicomplexa</taxon>
        <taxon>Conoidasida</taxon>
        <taxon>Coccidia</taxon>
        <taxon>Eucoccidiorida</taxon>
        <taxon>Eimeriorina</taxon>
        <taxon>Sarcocystidae</taxon>
        <taxon>Neospora</taxon>
    </lineage>
</organism>
<dbReference type="AlphaFoldDB" id="F0VGZ9"/>
<evidence type="ECO:0000313" key="15">
    <source>
        <dbReference type="EMBL" id="CBZ52993.1"/>
    </source>
</evidence>
<evidence type="ECO:0000256" key="8">
    <source>
        <dbReference type="ARBA" id="ARBA00023315"/>
    </source>
</evidence>
<keyword evidence="6" id="KW-0663">Pyridoxal phosphate</keyword>
<feature type="compositionally biased region" description="Basic and acidic residues" evidence="13">
    <location>
        <begin position="199"/>
        <end position="209"/>
    </location>
</feature>
<keyword evidence="17" id="KW-1185">Reference proteome</keyword>
<dbReference type="GeneID" id="13443023"/>
<comment type="catalytic activity">
    <reaction evidence="12">
        <text>succinyl-CoA + glycine + H(+) = 5-aminolevulinate + CO2 + CoA</text>
        <dbReference type="Rhea" id="RHEA:12921"/>
        <dbReference type="ChEBI" id="CHEBI:15378"/>
        <dbReference type="ChEBI" id="CHEBI:16526"/>
        <dbReference type="ChEBI" id="CHEBI:57287"/>
        <dbReference type="ChEBI" id="CHEBI:57292"/>
        <dbReference type="ChEBI" id="CHEBI:57305"/>
        <dbReference type="ChEBI" id="CHEBI:356416"/>
        <dbReference type="EC" id="2.3.1.37"/>
    </reaction>
</comment>
<evidence type="ECO:0000256" key="1">
    <source>
        <dbReference type="ARBA" id="ARBA00001933"/>
    </source>
</evidence>
<dbReference type="UniPathway" id="UPA00251">
    <property type="reaction ID" value="UER00375"/>
</dbReference>
<name>F0VGZ9_NEOCL</name>
<dbReference type="Proteomes" id="UP000007494">
    <property type="component" value="Chromosome VIIb"/>
</dbReference>
<dbReference type="eggNOG" id="KOG1360">
    <property type="taxonomic scope" value="Eukaryota"/>
</dbReference>
<dbReference type="InterPro" id="IPR015422">
    <property type="entry name" value="PyrdxlP-dep_Trfase_small"/>
</dbReference>
<proteinExistence type="inferred from homology"/>
<evidence type="ECO:0000256" key="6">
    <source>
        <dbReference type="ARBA" id="ARBA00022898"/>
    </source>
</evidence>
<dbReference type="InterPro" id="IPR001917">
    <property type="entry name" value="Aminotrans_II_pyridoxalP_BS"/>
</dbReference>
<evidence type="ECO:0000256" key="9">
    <source>
        <dbReference type="ARBA" id="ARBA00031691"/>
    </source>
</evidence>
<protein>
    <recommendedName>
        <fullName evidence="4">5-aminolevulinate synthase</fullName>
        <ecNumber evidence="4">2.3.1.37</ecNumber>
    </recommendedName>
    <alternativeName>
        <fullName evidence="9">5-aminolevulinic acid synthase</fullName>
    </alternativeName>
    <alternativeName>
        <fullName evidence="10">Delta-ALA synthase</fullName>
    </alternativeName>
    <alternativeName>
        <fullName evidence="11">Delta-aminolevulinate synthase</fullName>
    </alternativeName>
</protein>
<feature type="domain" description="Aminotransferase class I/classII large" evidence="14">
    <location>
        <begin position="261"/>
        <end position="602"/>
    </location>
</feature>
<evidence type="ECO:0000256" key="5">
    <source>
        <dbReference type="ARBA" id="ARBA00022679"/>
    </source>
</evidence>
<evidence type="ECO:0000256" key="3">
    <source>
        <dbReference type="ARBA" id="ARBA00008392"/>
    </source>
</evidence>
<evidence type="ECO:0000256" key="12">
    <source>
        <dbReference type="ARBA" id="ARBA00047654"/>
    </source>
</evidence>
<gene>
    <name evidence="16" type="ORF">BN1204_027820</name>
    <name evidence="15" type="ORF">NCLIV_027820</name>
</gene>
<sequence>MSRFVRAPPTAARRAAASVSPSSHMCPFLSRHTNQSLASLFPFRAFCPVASKFDSATLPAVMRATTLNHQHFPHLSPPLSAAGPACGAGLEARGDTAPFEPPAAPVSLLGAQPDGRALKSVEGGDASSLSPFYYEQRFTDAINELHAEGRYRVFAQLQRKRGEFPKAAIFFDRQSGWEGKDAPVSGTQAGGDTAPVDAPARKETRRQADDAQGADPKGRAEQWIQSANAQEESGGVATAGLSAARAIADVAKQFLHGQVQLWCSNDYLGMGQNPLVIQAAHEALDAAGAGAGGTRNISGNCTFHLELERELAALHGKEAALLFTSGYVANEATLSTLGKLLPNLHIFSDEKNHASIIAGIRGARCAKKIFRHNDLIHLESLLAEAPPDVPKLIVFESIYSMDGSVSPVKDICDLAEKFNCLTYIDEVHSVGMYGLTGGGVTEQTGQQLRVDLINGTLAKAVGVFGGYVAGKATLVDCIRSYAAGFIFTSSVPPAVAAAATASIRYLRRSCTERHLQQLRATQLKALLLSRDFPVLLNPSHIVPVLVGCPIACKRASDLLLHEHKLYIQPINYPTVPRGTERLRITPGPLHTYEDLVSLVDALDQVWNALGLMRATAFKETQDLLVGRHALEKAEGSVSNASLWEEESVKSGLEECERKSGRSARKMLRALLEDQFFFSERQPSAQQVHAVDRLRQAEPSAESTFPPASRFLPRSRFGDKETNEEPGLARYVGTSKVDRQWSETQDAQLGDGRVQSRQRDVSGGHPDRRIEVRA</sequence>
<evidence type="ECO:0000313" key="16">
    <source>
        <dbReference type="EMBL" id="CEL66978.1"/>
    </source>
</evidence>
<comment type="pathway">
    <text evidence="2">Porphyrin-containing compound metabolism; protoporphyrin-IX biosynthesis; 5-aminolevulinate from glycine: step 1/1.</text>
</comment>
<evidence type="ECO:0000256" key="11">
    <source>
        <dbReference type="ARBA" id="ARBA00032773"/>
    </source>
</evidence>
<dbReference type="RefSeq" id="XP_003883025.1">
    <property type="nucleotide sequence ID" value="XM_003882976.1"/>
</dbReference>
<comment type="cofactor">
    <cofactor evidence="1">
        <name>pyridoxal 5'-phosphate</name>
        <dbReference type="ChEBI" id="CHEBI:597326"/>
    </cofactor>
</comment>
<dbReference type="Gene3D" id="3.90.1150.10">
    <property type="entry name" value="Aspartate Aminotransferase, domain 1"/>
    <property type="match status" value="2"/>
</dbReference>
<reference evidence="17" key="3">
    <citation type="journal article" date="2012" name="PLoS Pathog.">
        <title>Comparative genomics of the apicomplexan parasites Toxoplasma gondii and Neospora caninum: Coccidia differing in host range and transmission strategy.</title>
        <authorList>
            <person name="Reid A.J."/>
            <person name="Vermont S.J."/>
            <person name="Cotton J.A."/>
            <person name="Harris D."/>
            <person name="Hill-Cawthorne G.A."/>
            <person name="Konen-Waisman S."/>
            <person name="Latham S.M."/>
            <person name="Mourier T."/>
            <person name="Norton R."/>
            <person name="Quail M.A."/>
            <person name="Sanders M."/>
            <person name="Shanmugam D."/>
            <person name="Sohal A."/>
            <person name="Wasmuth J.D."/>
            <person name="Brunk B."/>
            <person name="Grigg M.E."/>
            <person name="Howard J.C."/>
            <person name="Parkinson J."/>
            <person name="Roos D.S."/>
            <person name="Trees A.J."/>
            <person name="Berriman M."/>
            <person name="Pain A."/>
            <person name="Wastling J.M."/>
        </authorList>
    </citation>
    <scope>NUCLEOTIDE SEQUENCE [LARGE SCALE GENOMIC DNA]</scope>
    <source>
        <strain evidence="17">Liverpool</strain>
    </source>
</reference>
<dbReference type="NCBIfam" id="TIGR01821">
    <property type="entry name" value="5aminolev_synth"/>
    <property type="match status" value="1"/>
</dbReference>
<dbReference type="InterPro" id="IPR015424">
    <property type="entry name" value="PyrdxlP-dep_Trfase"/>
</dbReference>
<dbReference type="GO" id="GO:0005739">
    <property type="term" value="C:mitochondrion"/>
    <property type="evidence" value="ECO:0007669"/>
    <property type="project" value="TreeGrafter"/>
</dbReference>
<dbReference type="EMBL" id="LN714482">
    <property type="protein sequence ID" value="CEL66978.1"/>
    <property type="molecule type" value="Genomic_DNA"/>
</dbReference>
<evidence type="ECO:0000256" key="7">
    <source>
        <dbReference type="ARBA" id="ARBA00023133"/>
    </source>
</evidence>
<reference evidence="15" key="2">
    <citation type="submission" date="2011-03" db="EMBL/GenBank/DDBJ databases">
        <title>Comparative genomics and transcriptomics of Neospora caninum and Toxoplasma gondii.</title>
        <authorList>
            <person name="Reid A.J."/>
            <person name="Sohal A."/>
            <person name="Harris D."/>
            <person name="Quail M."/>
            <person name="Sanders M."/>
            <person name="Berriman M."/>
            <person name="Wastling J.M."/>
            <person name="Pain A."/>
        </authorList>
    </citation>
    <scope>NUCLEOTIDE SEQUENCE</scope>
    <source>
        <strain evidence="15">Liverpool</strain>
    </source>
</reference>
<reference evidence="15" key="1">
    <citation type="submission" date="2011-02" db="EMBL/GenBank/DDBJ databases">
        <authorList>
            <person name="Aslett M."/>
        </authorList>
    </citation>
    <scope>NUCLEOTIDE SEQUENCE</scope>
    <source>
        <strain evidence="15">Liverpool</strain>
    </source>
</reference>
<feature type="region of interest" description="Disordered" evidence="13">
    <location>
        <begin position="694"/>
        <end position="773"/>
    </location>
</feature>
<reference evidence="16" key="4">
    <citation type="journal article" date="2015" name="PLoS ONE">
        <title>Comprehensive Evaluation of Toxoplasma gondii VEG and Neospora caninum LIV Genomes with Tachyzoite Stage Transcriptome and Proteome Defines Novel Transcript Features.</title>
        <authorList>
            <person name="Ramaprasad A."/>
            <person name="Mourier T."/>
            <person name="Naeem R."/>
            <person name="Malas T.B."/>
            <person name="Moussa E."/>
            <person name="Panigrahi A."/>
            <person name="Vermont S.J."/>
            <person name="Otto T.D."/>
            <person name="Wastling J."/>
            <person name="Pain A."/>
        </authorList>
    </citation>
    <scope>NUCLEOTIDE SEQUENCE</scope>
    <source>
        <strain evidence="16">Liverpool</strain>
    </source>
</reference>
<evidence type="ECO:0000256" key="10">
    <source>
        <dbReference type="ARBA" id="ARBA00031945"/>
    </source>
</evidence>
<evidence type="ECO:0000259" key="14">
    <source>
        <dbReference type="Pfam" id="PF00155"/>
    </source>
</evidence>
<accession>F0VGZ9</accession>
<dbReference type="InParanoid" id="F0VGZ9"/>
<dbReference type="GO" id="GO:0003870">
    <property type="term" value="F:5-aminolevulinate synthase activity"/>
    <property type="evidence" value="ECO:0007669"/>
    <property type="project" value="UniProtKB-EC"/>
</dbReference>
<dbReference type="EC" id="2.3.1.37" evidence="4"/>
<dbReference type="PANTHER" id="PTHR13693:SF102">
    <property type="entry name" value="2-AMINO-3-KETOBUTYRATE COENZYME A LIGASE, MITOCHONDRIAL"/>
    <property type="match status" value="1"/>
</dbReference>
<dbReference type="PANTHER" id="PTHR13693">
    <property type="entry name" value="CLASS II AMINOTRANSFERASE/8-AMINO-7-OXONONANOATE SYNTHASE"/>
    <property type="match status" value="1"/>
</dbReference>
<keyword evidence="5" id="KW-0808">Transferase</keyword>
<feature type="region of interest" description="Disordered" evidence="13">
    <location>
        <begin position="179"/>
        <end position="220"/>
    </location>
</feature>
<dbReference type="FunFam" id="3.40.640.10:FF:000006">
    <property type="entry name" value="5-aminolevulinate synthase, mitochondrial"/>
    <property type="match status" value="1"/>
</dbReference>
<dbReference type="InterPro" id="IPR004839">
    <property type="entry name" value="Aminotransferase_I/II_large"/>
</dbReference>
<comment type="similarity">
    <text evidence="3">Belongs to the class-II pyridoxal-phosphate-dependent aminotransferase family.</text>
</comment>
<dbReference type="Pfam" id="PF00155">
    <property type="entry name" value="Aminotran_1_2"/>
    <property type="match status" value="1"/>
</dbReference>
<feature type="compositionally biased region" description="Basic and acidic residues" evidence="13">
    <location>
        <begin position="756"/>
        <end position="773"/>
    </location>
</feature>
<dbReference type="Gene3D" id="3.40.640.10">
    <property type="entry name" value="Type I PLP-dependent aspartate aminotransferase-like (Major domain)"/>
    <property type="match status" value="1"/>
</dbReference>
<dbReference type="InterPro" id="IPR050087">
    <property type="entry name" value="AON_synthase_class-II"/>
</dbReference>
<dbReference type="PROSITE" id="PS00599">
    <property type="entry name" value="AA_TRANSFER_CLASS_2"/>
    <property type="match status" value="1"/>
</dbReference>
<dbReference type="EMBL" id="FR823389">
    <property type="protein sequence ID" value="CBZ52993.1"/>
    <property type="molecule type" value="Genomic_DNA"/>
</dbReference>